<evidence type="ECO:0000256" key="1">
    <source>
        <dbReference type="SAM" id="Phobius"/>
    </source>
</evidence>
<protein>
    <recommendedName>
        <fullName evidence="3">DUF1640 domain-containing protein</fullName>
    </recommendedName>
</protein>
<sequence>MPAATQQLTLEEIAEYMRAHMVEWLTEDSLAKPPAVYEIELRERMVRVEEELKHQRELMKQGFDLMGKRLDAMNEENNKRFEAMSQENNRRFEEINRRFEAMSRENNRRFEEINGRFEEINRRFEAMSQENNRRFEAVERHFESMLQRTDRFMIWSLGTTIGMGSLVIAILKFSL</sequence>
<proteinExistence type="predicted"/>
<dbReference type="EMBL" id="CAADFT010000021">
    <property type="protein sequence ID" value="VFK42810.1"/>
    <property type="molecule type" value="Genomic_DNA"/>
</dbReference>
<keyword evidence="1" id="KW-1133">Transmembrane helix</keyword>
<gene>
    <name evidence="2" type="ORF">BECKTC1821E_GA0114239_102133</name>
</gene>
<feature type="transmembrane region" description="Helical" evidence="1">
    <location>
        <begin position="152"/>
        <end position="171"/>
    </location>
</feature>
<accession>A0A450YMQ5</accession>
<keyword evidence="1" id="KW-0472">Membrane</keyword>
<evidence type="ECO:0008006" key="3">
    <source>
        <dbReference type="Google" id="ProtNLM"/>
    </source>
</evidence>
<dbReference type="AlphaFoldDB" id="A0A450YMQ5"/>
<evidence type="ECO:0000313" key="2">
    <source>
        <dbReference type="EMBL" id="VFK42810.1"/>
    </source>
</evidence>
<keyword evidence="1" id="KW-0812">Transmembrane</keyword>
<name>A0A450YMQ5_9GAMM</name>
<organism evidence="2">
    <name type="scientific">Candidatus Kentrum sp. TC</name>
    <dbReference type="NCBI Taxonomy" id="2126339"/>
    <lineage>
        <taxon>Bacteria</taxon>
        <taxon>Pseudomonadati</taxon>
        <taxon>Pseudomonadota</taxon>
        <taxon>Gammaproteobacteria</taxon>
        <taxon>Candidatus Kentrum</taxon>
    </lineage>
</organism>
<dbReference type="Gene3D" id="3.90.20.10">
    <property type="match status" value="1"/>
</dbReference>
<reference evidence="2" key="1">
    <citation type="submission" date="2019-02" db="EMBL/GenBank/DDBJ databases">
        <authorList>
            <person name="Gruber-Vodicka R. H."/>
            <person name="Seah K. B. B."/>
        </authorList>
    </citation>
    <scope>NUCLEOTIDE SEQUENCE</scope>
    <source>
        <strain evidence="2">BECK_BZ125</strain>
    </source>
</reference>